<feature type="region of interest" description="Disordered" evidence="1">
    <location>
        <begin position="233"/>
        <end position="261"/>
    </location>
</feature>
<evidence type="ECO:0000313" key="3">
    <source>
        <dbReference type="Proteomes" id="UP000007305"/>
    </source>
</evidence>
<gene>
    <name evidence="2" type="primary">LOC100285655</name>
</gene>
<evidence type="ECO:0000256" key="1">
    <source>
        <dbReference type="SAM" id="MobiDB-lite"/>
    </source>
</evidence>
<dbReference type="Proteomes" id="UP000007305">
    <property type="component" value="Chromosome 2"/>
</dbReference>
<dbReference type="InParanoid" id="A0A804MEZ4"/>
<dbReference type="AlphaFoldDB" id="A0A804MEZ4"/>
<sequence length="400" mass="41712">MQFRISLPSVHHFSYHSRPIFQVQRKKSLSYPVIEFEALQRSTDPMAQQASRHSVERVAAAPDDALAPRLDADGAEPLHRGGEVLEEGGAVGGVALGEDPGGRVLPDGGVGGEQAEAVGQVLVVGLVEVPGRDDVVEDGDGGVGAVSRAGALQRARELRVEPRVVAGAPVAVDAGRELGAVGEADGVGAGQRHHLPGREALAGEEAHHGSRRHVGAGQVALDVARVGAAGVAAAQRDGEPGPAQGGHEVARRQRQRVGAGDDARALGLQRRLGAGHGVEGVPGQGEVDLRGALRRGAGGGERRDQHRGVAAVDEAVVEEEPQRARRRGRVGALLGGDGVRHDPLHARAAAAVVVGRQPGRRPRRAAGGRGGEQRERQQELAAARRWAHGRKVAWFGSERE</sequence>
<dbReference type="EnsemblPlants" id="Zm00001eb080420_T001">
    <property type="protein sequence ID" value="Zm00001eb080420_P001"/>
    <property type="gene ID" value="Zm00001eb080420"/>
</dbReference>
<reference evidence="3" key="1">
    <citation type="submission" date="2015-12" db="EMBL/GenBank/DDBJ databases">
        <title>Update maize B73 reference genome by single molecule sequencing technologies.</title>
        <authorList>
            <consortium name="Maize Genome Sequencing Project"/>
            <person name="Ware D."/>
        </authorList>
    </citation>
    <scope>NUCLEOTIDE SEQUENCE [LARGE SCALE GENOMIC DNA]</scope>
    <source>
        <strain evidence="3">cv. B73</strain>
    </source>
</reference>
<keyword evidence="3" id="KW-1185">Reference proteome</keyword>
<feature type="region of interest" description="Disordered" evidence="1">
    <location>
        <begin position="356"/>
        <end position="379"/>
    </location>
</feature>
<reference evidence="2" key="3">
    <citation type="submission" date="2021-05" db="UniProtKB">
        <authorList>
            <consortium name="EnsemblPlants"/>
        </authorList>
    </citation>
    <scope>IDENTIFICATION</scope>
    <source>
        <strain evidence="2">cv. B73</strain>
    </source>
</reference>
<name>A0A804MEZ4_MAIZE</name>
<accession>A0A804MEZ4</accession>
<proteinExistence type="predicted"/>
<evidence type="ECO:0000313" key="2">
    <source>
        <dbReference type="EnsemblPlants" id="Zm00001eb080420_P001"/>
    </source>
</evidence>
<protein>
    <submittedName>
        <fullName evidence="2">Uncharacterized protein</fullName>
    </submittedName>
</protein>
<organism evidence="2 3">
    <name type="scientific">Zea mays</name>
    <name type="common">Maize</name>
    <dbReference type="NCBI Taxonomy" id="4577"/>
    <lineage>
        <taxon>Eukaryota</taxon>
        <taxon>Viridiplantae</taxon>
        <taxon>Streptophyta</taxon>
        <taxon>Embryophyta</taxon>
        <taxon>Tracheophyta</taxon>
        <taxon>Spermatophyta</taxon>
        <taxon>Magnoliopsida</taxon>
        <taxon>Liliopsida</taxon>
        <taxon>Poales</taxon>
        <taxon>Poaceae</taxon>
        <taxon>PACMAD clade</taxon>
        <taxon>Panicoideae</taxon>
        <taxon>Andropogonodae</taxon>
        <taxon>Andropogoneae</taxon>
        <taxon>Tripsacinae</taxon>
        <taxon>Zea</taxon>
    </lineage>
</organism>
<dbReference type="Gramene" id="Zm00001eb080420_T001">
    <property type="protein sequence ID" value="Zm00001eb080420_P001"/>
    <property type="gene ID" value="Zm00001eb080420"/>
</dbReference>
<reference evidence="2" key="2">
    <citation type="submission" date="2019-07" db="EMBL/GenBank/DDBJ databases">
        <authorList>
            <person name="Seetharam A."/>
            <person name="Woodhouse M."/>
            <person name="Cannon E."/>
        </authorList>
    </citation>
    <scope>NUCLEOTIDE SEQUENCE [LARGE SCALE GENOMIC DNA]</scope>
    <source>
        <strain evidence="2">cv. B73</strain>
    </source>
</reference>
<dbReference type="FunCoup" id="A0A804MEZ4">
    <property type="interactions" value="256"/>
</dbReference>